<keyword evidence="1" id="KW-0732">Signal</keyword>
<dbReference type="InterPro" id="IPR050463">
    <property type="entry name" value="Gfo/Idh/MocA_oxidrdct_glycsds"/>
</dbReference>
<dbReference type="AlphaFoldDB" id="A0A518DYG2"/>
<dbReference type="KEGG" id="lcre:Pla8534_47140"/>
<evidence type="ECO:0000259" key="2">
    <source>
        <dbReference type="Pfam" id="PF01408"/>
    </source>
</evidence>
<feature type="signal peptide" evidence="1">
    <location>
        <begin position="1"/>
        <end position="17"/>
    </location>
</feature>
<sequence precursor="true">MLRFASCLLAFSVFAAAASCGLRSVDAADPVRVGILGFDSYQSVAFMQLFHKPPEDNPDLAGLQVVAAWPGGSEDVEESVAGLPKWRERLEKQNVKILPTIEEVLAQVDAVMVMSLDGRAHRAAAVQALRAHKPVYIGRPMAASLEDVIAIFDAAEKYDTPVFSCSQHRFSPGFIGMRNHEEVGKVLGCFVYGGMKTEPHHPEFFWHGVHSVETLYTIMGPGVVSLTRTSTDDADVITGVWGDGRIGTYRAIRKGAVRYSALVFGDVGVAPAGKYGYEAPVKGVTPKSRYKGYEGVSTEIAKFFKTRKSPVAPSETIELFAFLTAADISKAQGGTPVKLQEVIDAARAKVAAEKE</sequence>
<feature type="chain" id="PRO_5021953508" evidence="1">
    <location>
        <begin position="18"/>
        <end position="355"/>
    </location>
</feature>
<evidence type="ECO:0000256" key="1">
    <source>
        <dbReference type="SAM" id="SignalP"/>
    </source>
</evidence>
<accession>A0A518DYG2</accession>
<evidence type="ECO:0000313" key="3">
    <source>
        <dbReference type="EMBL" id="QDU96892.1"/>
    </source>
</evidence>
<dbReference type="OrthoDB" id="128220at2"/>
<dbReference type="SUPFAM" id="SSF51735">
    <property type="entry name" value="NAD(P)-binding Rossmann-fold domains"/>
    <property type="match status" value="1"/>
</dbReference>
<dbReference type="InterPro" id="IPR036291">
    <property type="entry name" value="NAD(P)-bd_dom_sf"/>
</dbReference>
<dbReference type="Proteomes" id="UP000317648">
    <property type="component" value="Chromosome"/>
</dbReference>
<dbReference type="InterPro" id="IPR000683">
    <property type="entry name" value="Gfo/Idh/MocA-like_OxRdtase_N"/>
</dbReference>
<dbReference type="GO" id="GO:0050112">
    <property type="term" value="F:inositol 2-dehydrogenase (NAD+) activity"/>
    <property type="evidence" value="ECO:0007669"/>
    <property type="project" value="UniProtKB-EC"/>
</dbReference>
<dbReference type="RefSeq" id="WP_145055584.1">
    <property type="nucleotide sequence ID" value="NZ_CP036433.1"/>
</dbReference>
<dbReference type="Gene3D" id="3.40.50.720">
    <property type="entry name" value="NAD(P)-binding Rossmann-like Domain"/>
    <property type="match status" value="1"/>
</dbReference>
<dbReference type="PROSITE" id="PS51257">
    <property type="entry name" value="PROKAR_LIPOPROTEIN"/>
    <property type="match status" value="1"/>
</dbReference>
<keyword evidence="3" id="KW-0560">Oxidoreductase</keyword>
<evidence type="ECO:0000313" key="4">
    <source>
        <dbReference type="Proteomes" id="UP000317648"/>
    </source>
</evidence>
<feature type="domain" description="Gfo/Idh/MocA-like oxidoreductase N-terminal" evidence="2">
    <location>
        <begin position="32"/>
        <end position="162"/>
    </location>
</feature>
<dbReference type="GO" id="GO:0000166">
    <property type="term" value="F:nucleotide binding"/>
    <property type="evidence" value="ECO:0007669"/>
    <property type="project" value="InterPro"/>
</dbReference>
<keyword evidence="4" id="KW-1185">Reference proteome</keyword>
<dbReference type="EC" id="1.1.1.18" evidence="3"/>
<dbReference type="Pfam" id="PF01408">
    <property type="entry name" value="GFO_IDH_MocA"/>
    <property type="match status" value="1"/>
</dbReference>
<reference evidence="3 4" key="1">
    <citation type="submission" date="2019-02" db="EMBL/GenBank/DDBJ databases">
        <title>Deep-cultivation of Planctomycetes and their phenomic and genomic characterization uncovers novel biology.</title>
        <authorList>
            <person name="Wiegand S."/>
            <person name="Jogler M."/>
            <person name="Boedeker C."/>
            <person name="Pinto D."/>
            <person name="Vollmers J."/>
            <person name="Rivas-Marin E."/>
            <person name="Kohn T."/>
            <person name="Peeters S.H."/>
            <person name="Heuer A."/>
            <person name="Rast P."/>
            <person name="Oberbeckmann S."/>
            <person name="Bunk B."/>
            <person name="Jeske O."/>
            <person name="Meyerdierks A."/>
            <person name="Storesund J.E."/>
            <person name="Kallscheuer N."/>
            <person name="Luecker S."/>
            <person name="Lage O.M."/>
            <person name="Pohl T."/>
            <person name="Merkel B.J."/>
            <person name="Hornburger P."/>
            <person name="Mueller R.-W."/>
            <person name="Bruemmer F."/>
            <person name="Labrenz M."/>
            <person name="Spormann A.M."/>
            <person name="Op den Camp H."/>
            <person name="Overmann J."/>
            <person name="Amann R."/>
            <person name="Jetten M.S.M."/>
            <person name="Mascher T."/>
            <person name="Medema M.H."/>
            <person name="Devos D.P."/>
            <person name="Kaster A.-K."/>
            <person name="Ovreas L."/>
            <person name="Rohde M."/>
            <person name="Galperin M.Y."/>
            <person name="Jogler C."/>
        </authorList>
    </citation>
    <scope>NUCLEOTIDE SEQUENCE [LARGE SCALE GENOMIC DNA]</scope>
    <source>
        <strain evidence="3 4">Pla85_3_4</strain>
    </source>
</reference>
<name>A0A518DYG2_9BACT</name>
<gene>
    <name evidence="3" type="primary">iolG_16</name>
    <name evidence="3" type="ORF">Pla8534_47140</name>
</gene>
<proteinExistence type="predicted"/>
<dbReference type="EMBL" id="CP036433">
    <property type="protein sequence ID" value="QDU96892.1"/>
    <property type="molecule type" value="Genomic_DNA"/>
</dbReference>
<dbReference type="PANTHER" id="PTHR43818:SF9">
    <property type="entry name" value="HYPOTHETICAL OXIDOREDUCTASE"/>
    <property type="match status" value="1"/>
</dbReference>
<dbReference type="PANTHER" id="PTHR43818">
    <property type="entry name" value="BCDNA.GH03377"/>
    <property type="match status" value="1"/>
</dbReference>
<organism evidence="3 4">
    <name type="scientific">Lignipirellula cremea</name>
    <dbReference type="NCBI Taxonomy" id="2528010"/>
    <lineage>
        <taxon>Bacteria</taxon>
        <taxon>Pseudomonadati</taxon>
        <taxon>Planctomycetota</taxon>
        <taxon>Planctomycetia</taxon>
        <taxon>Pirellulales</taxon>
        <taxon>Pirellulaceae</taxon>
        <taxon>Lignipirellula</taxon>
    </lineage>
</organism>
<protein>
    <submittedName>
        <fullName evidence="3">Inositol 2-dehydrogenase/D-chiro-inositol 3-dehydrogenase</fullName>
        <ecNumber evidence="3">1.1.1.18</ecNumber>
    </submittedName>
</protein>